<dbReference type="PANTHER" id="PTHR11552">
    <property type="entry name" value="GLUCOSE-METHANOL-CHOLINE GMC OXIDOREDUCTASE"/>
    <property type="match status" value="1"/>
</dbReference>
<feature type="domain" description="Glucose-methanol-choline oxidoreductase C-terminal" evidence="6">
    <location>
        <begin position="419"/>
        <end position="567"/>
    </location>
</feature>
<feature type="domain" description="Glucose-methanol-choline oxidoreductase N-terminal" evidence="5">
    <location>
        <begin position="37"/>
        <end position="350"/>
    </location>
</feature>
<dbReference type="InParanoid" id="A0A0U5JED0"/>
<dbReference type="InterPro" id="IPR036188">
    <property type="entry name" value="FAD/NAD-bd_sf"/>
</dbReference>
<accession>A0A0U5JED0</accession>
<evidence type="ECO:0000256" key="4">
    <source>
        <dbReference type="ARBA" id="ARBA00022827"/>
    </source>
</evidence>
<dbReference type="KEGG" id="pnl:PNK_1329"/>
<dbReference type="InterPro" id="IPR012132">
    <property type="entry name" value="GMC_OxRdtase"/>
</dbReference>
<organism evidence="7 8">
    <name type="scientific">Candidatus Protochlamydia naegleriophila</name>
    <dbReference type="NCBI Taxonomy" id="389348"/>
    <lineage>
        <taxon>Bacteria</taxon>
        <taxon>Pseudomonadati</taxon>
        <taxon>Chlamydiota</taxon>
        <taxon>Chlamydiia</taxon>
        <taxon>Parachlamydiales</taxon>
        <taxon>Parachlamydiaceae</taxon>
        <taxon>Candidatus Protochlamydia</taxon>
    </lineage>
</organism>
<dbReference type="AlphaFoldDB" id="A0A0U5JED0"/>
<evidence type="ECO:0000313" key="8">
    <source>
        <dbReference type="Proteomes" id="UP000069902"/>
    </source>
</evidence>
<evidence type="ECO:0000256" key="3">
    <source>
        <dbReference type="ARBA" id="ARBA00022630"/>
    </source>
</evidence>
<dbReference type="PANTHER" id="PTHR11552:SF147">
    <property type="entry name" value="CHOLINE DEHYDROGENASE, MITOCHONDRIAL"/>
    <property type="match status" value="1"/>
</dbReference>
<dbReference type="EC" id="1.1.99.1" evidence="7"/>
<dbReference type="Proteomes" id="UP000069902">
    <property type="component" value="Chromosome cPNK"/>
</dbReference>
<dbReference type="GO" id="GO:0050660">
    <property type="term" value="F:flavin adenine dinucleotide binding"/>
    <property type="evidence" value="ECO:0007669"/>
    <property type="project" value="InterPro"/>
</dbReference>
<dbReference type="Pfam" id="PF00732">
    <property type="entry name" value="GMC_oxred_N"/>
    <property type="match status" value="1"/>
</dbReference>
<evidence type="ECO:0000256" key="2">
    <source>
        <dbReference type="ARBA" id="ARBA00010790"/>
    </source>
</evidence>
<dbReference type="GO" id="GO:0008812">
    <property type="term" value="F:choline dehydrogenase activity"/>
    <property type="evidence" value="ECO:0007669"/>
    <property type="project" value="UniProtKB-EC"/>
</dbReference>
<dbReference type="InterPro" id="IPR000172">
    <property type="entry name" value="GMC_OxRdtase_N"/>
</dbReference>
<dbReference type="RefSeq" id="WP_032125678.1">
    <property type="nucleotide sequence ID" value="NZ_LN879502.1"/>
</dbReference>
<dbReference type="SUPFAM" id="SSF54373">
    <property type="entry name" value="FAD-linked reductases, C-terminal domain"/>
    <property type="match status" value="1"/>
</dbReference>
<comment type="cofactor">
    <cofactor evidence="1">
        <name>FAD</name>
        <dbReference type="ChEBI" id="CHEBI:57692"/>
    </cofactor>
</comment>
<dbReference type="PATRIC" id="fig|389348.3.peg.1489"/>
<dbReference type="InterPro" id="IPR007867">
    <property type="entry name" value="GMC_OxRtase_C"/>
</dbReference>
<keyword evidence="8" id="KW-1185">Reference proteome</keyword>
<comment type="similarity">
    <text evidence="2">Belongs to the GMC oxidoreductase family.</text>
</comment>
<keyword evidence="4" id="KW-0274">FAD</keyword>
<gene>
    <name evidence="7" type="primary">betA</name>
    <name evidence="7" type="ORF">PNK_1329</name>
</gene>
<keyword evidence="3" id="KW-0285">Flavoprotein</keyword>
<dbReference type="Gene3D" id="3.50.50.60">
    <property type="entry name" value="FAD/NAD(P)-binding domain"/>
    <property type="match status" value="1"/>
</dbReference>
<dbReference type="EMBL" id="LN879502">
    <property type="protein sequence ID" value="CUI16946.1"/>
    <property type="molecule type" value="Genomic_DNA"/>
</dbReference>
<evidence type="ECO:0000259" key="5">
    <source>
        <dbReference type="Pfam" id="PF00732"/>
    </source>
</evidence>
<evidence type="ECO:0000313" key="7">
    <source>
        <dbReference type="EMBL" id="CUI16946.1"/>
    </source>
</evidence>
<reference evidence="8" key="1">
    <citation type="submission" date="2015-09" db="EMBL/GenBank/DDBJ databases">
        <authorList>
            <person name="Bertelli C."/>
        </authorList>
    </citation>
    <scope>NUCLEOTIDE SEQUENCE [LARGE SCALE GENOMIC DNA]</scope>
    <source>
        <strain evidence="8">KNic</strain>
    </source>
</reference>
<dbReference type="PIRSF" id="PIRSF000137">
    <property type="entry name" value="Alcohol_oxidase"/>
    <property type="match status" value="1"/>
</dbReference>
<proteinExistence type="inferred from homology"/>
<evidence type="ECO:0000256" key="1">
    <source>
        <dbReference type="ARBA" id="ARBA00001974"/>
    </source>
</evidence>
<evidence type="ECO:0000259" key="6">
    <source>
        <dbReference type="Pfam" id="PF05199"/>
    </source>
</evidence>
<dbReference type="STRING" id="389348.PNK_1329"/>
<name>A0A0U5JED0_9BACT</name>
<dbReference type="FunCoup" id="A0A0U5JED0">
    <property type="interactions" value="139"/>
</dbReference>
<sequence length="580" mass="62822">MKIKFIILALVTATINLFADQSSPYKCRMSGNELEADIIVIGGGAAGCILMSELSENGLFSVLGIEGGLNLTNDPAIQQVGLPAFLLPATGRAQYFWPGWTQSLPMPGLNGRTSDWTTGMLLGGGSSINGLYYGRGSNTMYSRWEEVSGSANWSLDNILKTFKALENYQGLAVTPRARGANGAVNVLQTPTMSQVTSQVLLPASQAAFPFLPIVADYNSPGVQNCIDPRAQWFIDPTGTKRVSSATAYLNSRVMTPEGQGVNGHKLFMLFDSVAVKIIFDKHGRAKKVRYVKDGQIFQAKARKAVVLTSGINSSKLLQLSGIGPSQVLKNAGIKPVFINENVGKHLQNHPLIFITMLADPKLSGIPSGAPYAFTINNVYLPVVGGNANDPRMLQILFEYIPATEKTPPLLAIGFDLLNPLSEGSVTIQSDNPFQIAAADDGFYQDPLDLANMKSAVSVYIRALLEQLNILYPFPSPYFRPILSDPINLVILSNYNDEVVEQYVKNNSNLSLDIHHFVSHCKMAPLDAGGVVDGNTRVYGTKNVFVADNSICPVIPDINTTAPAMMIGLRTSKILKHVLRK</sequence>
<dbReference type="SUPFAM" id="SSF51905">
    <property type="entry name" value="FAD/NAD(P)-binding domain"/>
    <property type="match status" value="1"/>
</dbReference>
<protein>
    <submittedName>
        <fullName evidence="7">Putative choline dehydrogenase</fullName>
        <ecNumber evidence="7">1.1.99.1</ecNumber>
    </submittedName>
</protein>
<keyword evidence="7" id="KW-0560">Oxidoreductase</keyword>
<dbReference type="Pfam" id="PF05199">
    <property type="entry name" value="GMC_oxred_C"/>
    <property type="match status" value="1"/>
</dbReference>
<dbReference type="Gene3D" id="3.30.410.40">
    <property type="match status" value="1"/>
</dbReference>